<accession>A0A8T5VI45</accession>
<reference evidence="1" key="2">
    <citation type="submission" date="2022-04" db="EMBL/GenBank/DDBJ databases">
        <authorList>
            <person name="Bromfield E.S.P."/>
            <person name="Cloutier S."/>
        </authorList>
    </citation>
    <scope>NUCLEOTIDE SEQUENCE</scope>
    <source>
        <strain evidence="1">1S5</strain>
    </source>
</reference>
<reference evidence="1" key="1">
    <citation type="journal article" date="2017" name="Syst. Appl. Microbiol.">
        <title>Soybeans inoculated with root zone soils of Canadian native legumes harbour diverse and novel Bradyrhizobium spp. that possess agricultural potential.</title>
        <authorList>
            <person name="Bromfield E.S.P."/>
            <person name="Cloutier S."/>
            <person name="Tambong J.T."/>
            <person name="Tran Thi T.V."/>
        </authorList>
    </citation>
    <scope>NUCLEOTIDE SEQUENCE</scope>
    <source>
        <strain evidence="1">1S5</strain>
    </source>
</reference>
<organism evidence="1 2">
    <name type="scientific">Bradyrhizobium barranii subsp. apii</name>
    <dbReference type="NCBI Taxonomy" id="2819348"/>
    <lineage>
        <taxon>Bacteria</taxon>
        <taxon>Pseudomonadati</taxon>
        <taxon>Pseudomonadota</taxon>
        <taxon>Alphaproteobacteria</taxon>
        <taxon>Hyphomicrobiales</taxon>
        <taxon>Nitrobacteraceae</taxon>
        <taxon>Bradyrhizobium</taxon>
        <taxon>Bradyrhizobium barranii</taxon>
    </lineage>
</organism>
<proteinExistence type="predicted"/>
<dbReference type="PANTHER" id="PTHR43123">
    <property type="entry name" value="POLYSACCHARIDE DEACETYLASE-RELATED"/>
    <property type="match status" value="1"/>
</dbReference>
<name>A0A8T5VI45_9BRAD</name>
<sequence length="319" mass="36465">MAKFDTKMNRYPFVPITQRPTYEWPDGKRLAVYFALNIEAFEFGRNPGPDFTTMPAAPFHRGYAYRDFGNRVGVWRLLDLFREFDIPLSVLANTAVYDAYPALMAAFRQRGDEFVGHGRTNSERQIDMSEEEEREMLKEVRRRFEKEEGIAPQGWLGPFISQSTKTPELLVEQGFGYMLDWFYDEQPQLFRTDLGPILSVPYPSMELNDLPAVFNRRVSDAEFADLLIDAFEQQLQDSEKYPLVFSAALHTFVMGQPHRTRELRRALAHIASHRDRVWITTSGKIAEHALALPKGTLVSPDAADAGDPPVPTALRVSDV</sequence>
<dbReference type="InterPro" id="IPR011330">
    <property type="entry name" value="Glyco_hydro/deAcase_b/a-brl"/>
</dbReference>
<dbReference type="RefSeq" id="WP_224580698.1">
    <property type="nucleotide sequence ID" value="NZ_CP096251.1"/>
</dbReference>
<dbReference type="Proteomes" id="UP000551709">
    <property type="component" value="Chromosome"/>
</dbReference>
<protein>
    <submittedName>
        <fullName evidence="1">Polysaccharide deacetylase family protein</fullName>
    </submittedName>
</protein>
<evidence type="ECO:0000313" key="2">
    <source>
        <dbReference type="Proteomes" id="UP000551709"/>
    </source>
</evidence>
<dbReference type="AlphaFoldDB" id="A0A8T5VI45"/>
<dbReference type="PANTHER" id="PTHR43123:SF4">
    <property type="entry name" value="POLYSACCHARIDE DEACETYLASE"/>
    <property type="match status" value="1"/>
</dbReference>
<dbReference type="CDD" id="cd10979">
    <property type="entry name" value="CE4_PuuE_like"/>
    <property type="match status" value="1"/>
</dbReference>
<dbReference type="SUPFAM" id="SSF88713">
    <property type="entry name" value="Glycoside hydrolase/deacetylase"/>
    <property type="match status" value="1"/>
</dbReference>
<evidence type="ECO:0000313" key="1">
    <source>
        <dbReference type="EMBL" id="UPT84617.1"/>
    </source>
</evidence>
<dbReference type="GO" id="GO:0005975">
    <property type="term" value="P:carbohydrate metabolic process"/>
    <property type="evidence" value="ECO:0007669"/>
    <property type="project" value="InterPro"/>
</dbReference>
<gene>
    <name evidence="1" type="ORF">HAP41_0000030210</name>
</gene>
<dbReference type="Gene3D" id="3.20.20.370">
    <property type="entry name" value="Glycoside hydrolase/deacetylase"/>
    <property type="match status" value="1"/>
</dbReference>
<dbReference type="EMBL" id="CP096255">
    <property type="protein sequence ID" value="UPT84617.1"/>
    <property type="molecule type" value="Genomic_DNA"/>
</dbReference>